<dbReference type="Proteomes" id="UP000075809">
    <property type="component" value="Unassembled WGS sequence"/>
</dbReference>
<feature type="transmembrane region" description="Helical" evidence="9">
    <location>
        <begin position="1324"/>
        <end position="1345"/>
    </location>
</feature>
<dbReference type="PANTHER" id="PTHR21137:SF42">
    <property type="entry name" value="ODORANT RECEPTOR 83A"/>
    <property type="match status" value="1"/>
</dbReference>
<dbReference type="GO" id="GO:0005886">
    <property type="term" value="C:plasma membrane"/>
    <property type="evidence" value="ECO:0007669"/>
    <property type="project" value="UniProtKB-SubCell"/>
</dbReference>
<feature type="transmembrane region" description="Helical" evidence="9">
    <location>
        <begin position="885"/>
        <end position="905"/>
    </location>
</feature>
<keyword evidence="4" id="KW-0552">Olfaction</keyword>
<feature type="transmembrane region" description="Helical" evidence="9">
    <location>
        <begin position="654"/>
        <end position="679"/>
    </location>
</feature>
<evidence type="ECO:0000256" key="5">
    <source>
        <dbReference type="ARBA" id="ARBA00022989"/>
    </source>
</evidence>
<sequence>MNSKTDSLKILDGTVSRSIEIGLRVIGVWPNSSFTILRRAFWMITLTMAQTFQYRYFVIHVRTDDLSHLMDGLSTTMSYSLLLLKLTIFWINRRIFHDILTMMSQDRSECMTEWAIYSMSRTTDVSHRFSNLIIGLYSTSVFIYGTGVLVAHPDESDEQLTVPARELFLKMELPFESSASPAYELVMITQFFHQLSAATIVGVLNALIVSLILHVGGQIDIMCRGLVEISSDDTFDLQTSTIKALIHRHQRIIAFAADIETLFSYIALMQFLWNTLVICCLGFLIVISIGDTQGSTMMIKSLFFYVVITLEAFIFCYAGEYLSAKGRMIGNAAYETKWYNLNPTQSRILLLMILRSQRNLTITIGKFMELSLERFTTKEMSLSSMENEIDSTNIVCWSVQYGLRMIGVWPGMSCAILFKILSISSMIVFQILQYQYVIVHFEEEDLMILMDALSVTFAYTLLLIKMLIFAFNSRLLNEIITSMIKDWKECDVSDEYTMSRIAYISRWVSNVIICSHMTSVFLYAIGTIMKIKNENQTDVRELIIKMEIPFKIESTSVHIAVLVTQFIHQTSAAGMVGVVNSLLIILSEMVGDSAYESFWYELSPSQNRDIHIMIIRSQQHLTLTIGKVMELSLRQFANTFQYWYLIMHFGKSNIFLLMDVISATLTYSLLLVKLIIIIFNVRLLDDIIAHVVEDWKKRDVSDEYTMNRMAYISRWFSNLIICSHAVSVFFYAIGTLLAHKNSNQTDARELILKMELPFEIETTSVYLTVLITQFVHQVSAASMLAVLNCLLLTLVLHACGQIDILRQKLSEITRKNTKQHMNDIAKILIIRHQKIISFSKNIETLFSNIALIQFVSITLVLCSLGFVIVTSIGVPGGSPMLVKSVFFYILVNMEAFIVCFLGEYLSTKSKMIGDAAYEALWYELNPIQHRDILFIIVRSQKYLTLTIGKVAELSLKQFTNFFHYSLLNEIIAHTVADWKERDVYDEYTMTRMAYISRRFSNFIIALYALSVFLYATGTLLRFKSNNQTDTRELLLKMELPFEIKSTSVHVAIFVTQFVHQTSAASMVGVMNSLLITLVLHVCGQIDILRQKLCEITQKDIKRGVNDRIMKMLIIRHQKIISFSKNIEDFFSNIALIQFVSNTMVICSLGFLIVISMGVPGGMPMLIKSVFFYIVINMEAFIFCFVGEHLSTKSQKIGDAAYELFWYELNPNQNRDILILIIRSQKHLTLTIGKVMDLSLKQFASQIFQYRYILMRFHLIEFSEIMHILGSTMTYTIFLIKLVIFWCKQRTFNRILTMMANDWEKYSSTKFSMFATCNAKLSQRFANMMVILYSTAVIFFSSKIFVKHMDDSNASNTSTRLLILEMDLPFDANRRFVYESVIITQFVNLLLCADANCLLNALLINLVLHIGGQIDILREGLKEVFPKNGKCNSSHFTVKKIIKKHQKIIKFSEHIEDLYTYIAMVLFVSDTLIICCLGFTIVASIGRPNASESLIRNFLFYIVINMEAFIFCFAGEYLSAKSKSIGDAAYASFWYESDSRDSRIILSLIMRSQNQLTITIGRIMNLSLGQFTTIVKASASYISVLLAMY</sequence>
<keyword evidence="5 9" id="KW-1133">Transmembrane helix</keyword>
<keyword evidence="7 10" id="KW-0675">Receptor</keyword>
<feature type="transmembrane region" description="Helical" evidence="9">
    <location>
        <begin position="191"/>
        <end position="215"/>
    </location>
</feature>
<dbReference type="EMBL" id="KQ982074">
    <property type="protein sequence ID" value="KYQ60525.1"/>
    <property type="molecule type" value="Genomic_DNA"/>
</dbReference>
<evidence type="ECO:0000256" key="6">
    <source>
        <dbReference type="ARBA" id="ARBA00023136"/>
    </source>
</evidence>
<dbReference type="GO" id="GO:0007165">
    <property type="term" value="P:signal transduction"/>
    <property type="evidence" value="ECO:0007669"/>
    <property type="project" value="UniProtKB-KW"/>
</dbReference>
<feature type="transmembrane region" description="Helical" evidence="9">
    <location>
        <begin position="77"/>
        <end position="96"/>
    </location>
</feature>
<feature type="transmembrane region" description="Helical" evidence="9">
    <location>
        <begin position="129"/>
        <end position="151"/>
    </location>
</feature>
<feature type="transmembrane region" description="Helical" evidence="9">
    <location>
        <begin position="999"/>
        <end position="1020"/>
    </location>
</feature>
<accession>A0A151XJQ0</accession>
<feature type="transmembrane region" description="Helical" evidence="9">
    <location>
        <begin position="715"/>
        <end position="737"/>
    </location>
</feature>
<feature type="transmembrane region" description="Helical" evidence="9">
    <location>
        <begin position="1457"/>
        <end position="1485"/>
    </location>
</feature>
<evidence type="ECO:0000256" key="9">
    <source>
        <dbReference type="SAM" id="Phobius"/>
    </source>
</evidence>
<feature type="transmembrane region" description="Helical" evidence="9">
    <location>
        <begin position="40"/>
        <end position="57"/>
    </location>
</feature>
<evidence type="ECO:0000256" key="4">
    <source>
        <dbReference type="ARBA" id="ARBA00022725"/>
    </source>
</evidence>
<dbReference type="GO" id="GO:0004984">
    <property type="term" value="F:olfactory receptor activity"/>
    <property type="evidence" value="ECO:0007669"/>
    <property type="project" value="InterPro"/>
</dbReference>
<proteinExistence type="predicted"/>
<evidence type="ECO:0000256" key="2">
    <source>
        <dbReference type="ARBA" id="ARBA00022606"/>
    </source>
</evidence>
<gene>
    <name evidence="10" type="ORF">ALC60_00508</name>
</gene>
<evidence type="ECO:0000256" key="7">
    <source>
        <dbReference type="ARBA" id="ARBA00023170"/>
    </source>
</evidence>
<evidence type="ECO:0000313" key="11">
    <source>
        <dbReference type="Proteomes" id="UP000075809"/>
    </source>
</evidence>
<feature type="transmembrane region" description="Helical" evidence="9">
    <location>
        <begin position="302"/>
        <end position="322"/>
    </location>
</feature>
<feature type="transmembrane region" description="Helical" evidence="9">
    <location>
        <begin position="781"/>
        <end position="805"/>
    </location>
</feature>
<dbReference type="STRING" id="64791.A0A151XJQ0"/>
<protein>
    <submittedName>
        <fullName evidence="10">Putative odorant receptor 22c</fullName>
    </submittedName>
</protein>
<evidence type="ECO:0000256" key="1">
    <source>
        <dbReference type="ARBA" id="ARBA00004141"/>
    </source>
</evidence>
<feature type="transmembrane region" description="Helical" evidence="9">
    <location>
        <begin position="1164"/>
        <end position="1185"/>
    </location>
</feature>
<evidence type="ECO:0000256" key="3">
    <source>
        <dbReference type="ARBA" id="ARBA00022692"/>
    </source>
</evidence>
<dbReference type="GO" id="GO:0005549">
    <property type="term" value="F:odorant binding"/>
    <property type="evidence" value="ECO:0007669"/>
    <property type="project" value="InterPro"/>
</dbReference>
<dbReference type="PANTHER" id="PTHR21137">
    <property type="entry name" value="ODORANT RECEPTOR"/>
    <property type="match status" value="1"/>
</dbReference>
<feature type="transmembrane region" description="Helical" evidence="9">
    <location>
        <begin position="408"/>
        <end position="432"/>
    </location>
</feature>
<feature type="transmembrane region" description="Helical" evidence="9">
    <location>
        <begin position="1264"/>
        <end position="1285"/>
    </location>
</feature>
<keyword evidence="11" id="KW-1185">Reference proteome</keyword>
<keyword evidence="8" id="KW-0807">Transducer</keyword>
<organism evidence="10 11">
    <name type="scientific">Mycetomoellerius zeteki</name>
    <dbReference type="NCBI Taxonomy" id="64791"/>
    <lineage>
        <taxon>Eukaryota</taxon>
        <taxon>Metazoa</taxon>
        <taxon>Ecdysozoa</taxon>
        <taxon>Arthropoda</taxon>
        <taxon>Hexapoda</taxon>
        <taxon>Insecta</taxon>
        <taxon>Pterygota</taxon>
        <taxon>Neoptera</taxon>
        <taxon>Endopterygota</taxon>
        <taxon>Hymenoptera</taxon>
        <taxon>Apocrita</taxon>
        <taxon>Aculeata</taxon>
        <taxon>Formicoidea</taxon>
        <taxon>Formicidae</taxon>
        <taxon>Myrmicinae</taxon>
        <taxon>Mycetomoellerius</taxon>
    </lineage>
</organism>
<name>A0A151XJQ0_9HYME</name>
<reference evidence="10 11" key="1">
    <citation type="submission" date="2015-09" db="EMBL/GenBank/DDBJ databases">
        <title>Trachymyrmex zeteki WGS genome.</title>
        <authorList>
            <person name="Nygaard S."/>
            <person name="Hu H."/>
            <person name="Boomsma J."/>
            <person name="Zhang G."/>
        </authorList>
    </citation>
    <scope>NUCLEOTIDE SEQUENCE [LARGE SCALE GENOMIC DNA]</scope>
    <source>
        <strain evidence="10">Tzet28-1</strain>
        <tissue evidence="10">Whole body</tissue>
    </source>
</reference>
<evidence type="ECO:0000313" key="10">
    <source>
        <dbReference type="EMBL" id="KYQ60525.1"/>
    </source>
</evidence>
<dbReference type="InterPro" id="IPR004117">
    <property type="entry name" value="7tm6_olfct_rcpt"/>
</dbReference>
<feature type="transmembrane region" description="Helical" evidence="9">
    <location>
        <begin position="1133"/>
        <end position="1158"/>
    </location>
</feature>
<keyword evidence="3 9" id="KW-0812">Transmembrane</keyword>
<keyword evidence="6 9" id="KW-0472">Membrane</keyword>
<feature type="transmembrane region" description="Helical" evidence="9">
    <location>
        <begin position="849"/>
        <end position="873"/>
    </location>
</feature>
<feature type="transmembrane region" description="Helical" evidence="9">
    <location>
        <begin position="452"/>
        <end position="471"/>
    </location>
</feature>
<keyword evidence="2" id="KW-0716">Sensory transduction</keyword>
<comment type="subcellular location">
    <subcellularLocation>
        <location evidence="1">Membrane</location>
        <topology evidence="1">Multi-pass membrane protein</topology>
    </subcellularLocation>
</comment>
<feature type="transmembrane region" description="Helical" evidence="9">
    <location>
        <begin position="1497"/>
        <end position="1517"/>
    </location>
</feature>
<feature type="transmembrane region" description="Helical" evidence="9">
    <location>
        <begin position="271"/>
        <end position="290"/>
    </location>
</feature>
<dbReference type="Pfam" id="PF02949">
    <property type="entry name" value="7tm_6"/>
    <property type="match status" value="5"/>
</dbReference>
<evidence type="ECO:0000256" key="8">
    <source>
        <dbReference type="ARBA" id="ARBA00023224"/>
    </source>
</evidence>